<accession>A0A183DNY5</accession>
<dbReference type="EMBL" id="UYRT01077970">
    <property type="protein sequence ID" value="VDN17427.1"/>
    <property type="molecule type" value="Genomic_DNA"/>
</dbReference>
<keyword evidence="1" id="KW-1133">Transmembrane helix</keyword>
<evidence type="ECO:0000313" key="3">
    <source>
        <dbReference type="Proteomes" id="UP000271098"/>
    </source>
</evidence>
<organism evidence="4">
    <name type="scientific">Gongylonema pulchrum</name>
    <dbReference type="NCBI Taxonomy" id="637853"/>
    <lineage>
        <taxon>Eukaryota</taxon>
        <taxon>Metazoa</taxon>
        <taxon>Ecdysozoa</taxon>
        <taxon>Nematoda</taxon>
        <taxon>Chromadorea</taxon>
        <taxon>Rhabditida</taxon>
        <taxon>Spirurina</taxon>
        <taxon>Spiruromorpha</taxon>
        <taxon>Spiruroidea</taxon>
        <taxon>Gongylonematidae</taxon>
        <taxon>Gongylonema</taxon>
    </lineage>
</organism>
<sequence>MRKGQKRGSDSDRRQYAFVFVRRPRLVMSAGYVVPERSWFRVVLVALAISICVQVLWPLVQQYAVPQSAICRLQFIPEFVKHGYCWPYLSQKRALSVRLTFFLEYTKTLFTVLTLPHCLRSVPVYFRSVGCTNFFHDILKY</sequence>
<evidence type="ECO:0000256" key="1">
    <source>
        <dbReference type="SAM" id="Phobius"/>
    </source>
</evidence>
<reference evidence="4" key="1">
    <citation type="submission" date="2016-06" db="UniProtKB">
        <authorList>
            <consortium name="WormBaseParasite"/>
        </authorList>
    </citation>
    <scope>IDENTIFICATION</scope>
</reference>
<keyword evidence="1" id="KW-0812">Transmembrane</keyword>
<dbReference type="AlphaFoldDB" id="A0A183DNY5"/>
<evidence type="ECO:0000313" key="2">
    <source>
        <dbReference type="EMBL" id="VDN17427.1"/>
    </source>
</evidence>
<evidence type="ECO:0000313" key="4">
    <source>
        <dbReference type="WBParaSite" id="GPUH_0001043901-mRNA-1"/>
    </source>
</evidence>
<feature type="transmembrane region" description="Helical" evidence="1">
    <location>
        <begin position="38"/>
        <end position="60"/>
    </location>
</feature>
<dbReference type="Proteomes" id="UP000271098">
    <property type="component" value="Unassembled WGS sequence"/>
</dbReference>
<keyword evidence="3" id="KW-1185">Reference proteome</keyword>
<gene>
    <name evidence="2" type="ORF">GPUH_LOCUS10426</name>
</gene>
<protein>
    <submittedName>
        <fullName evidence="4">G_PROTEIN_RECEP_F1_2 domain-containing protein</fullName>
    </submittedName>
</protein>
<proteinExistence type="predicted"/>
<keyword evidence="1" id="KW-0472">Membrane</keyword>
<name>A0A183DNY5_9BILA</name>
<dbReference type="WBParaSite" id="GPUH_0001043901-mRNA-1">
    <property type="protein sequence ID" value="GPUH_0001043901-mRNA-1"/>
    <property type="gene ID" value="GPUH_0001043901"/>
</dbReference>
<reference evidence="2 3" key="2">
    <citation type="submission" date="2018-11" db="EMBL/GenBank/DDBJ databases">
        <authorList>
            <consortium name="Pathogen Informatics"/>
        </authorList>
    </citation>
    <scope>NUCLEOTIDE SEQUENCE [LARGE SCALE GENOMIC DNA]</scope>
</reference>